<dbReference type="InterPro" id="IPR010856">
    <property type="entry name" value="Gig2-like"/>
</dbReference>
<protein>
    <submittedName>
        <fullName evidence="1">Uncharacterized protein</fullName>
    </submittedName>
</protein>
<proteinExistence type="predicted"/>
<organism evidence="1">
    <name type="scientific">Absidia glauca</name>
    <name type="common">Pin mould</name>
    <dbReference type="NCBI Taxonomy" id="4829"/>
    <lineage>
        <taxon>Eukaryota</taxon>
        <taxon>Fungi</taxon>
        <taxon>Fungi incertae sedis</taxon>
        <taxon>Mucoromycota</taxon>
        <taxon>Mucoromycotina</taxon>
        <taxon>Mucoromycetes</taxon>
        <taxon>Mucorales</taxon>
        <taxon>Cunninghamellaceae</taxon>
        <taxon>Absidia</taxon>
    </lineage>
</organism>
<reference evidence="1" key="1">
    <citation type="submission" date="2016-04" db="EMBL/GenBank/DDBJ databases">
        <authorList>
            <person name="Evans L.H."/>
            <person name="Alamgir A."/>
            <person name="Owens N."/>
            <person name="Weber N.D."/>
            <person name="Virtaneva K."/>
            <person name="Barbian K."/>
            <person name="Babar A."/>
            <person name="Rosenke K."/>
        </authorList>
    </citation>
    <scope>NUCLEOTIDE SEQUENCE [LARGE SCALE GENOMIC DNA]</scope>
    <source>
        <strain evidence="1">CBS 101.48</strain>
    </source>
</reference>
<gene>
    <name evidence="1" type="primary">ABSGL_04282.1 scaffold 5264</name>
</gene>
<keyword evidence="2" id="KW-1185">Reference proteome</keyword>
<dbReference type="Proteomes" id="UP000078561">
    <property type="component" value="Unassembled WGS sequence"/>
</dbReference>
<dbReference type="InParanoid" id="A0A168MKT4"/>
<evidence type="ECO:0000313" key="1">
    <source>
        <dbReference type="EMBL" id="SAL98726.1"/>
    </source>
</evidence>
<dbReference type="PANTHER" id="PTHR30613">
    <property type="entry name" value="UNCHARACTERIZED PROTEIN YBIU-RELATED"/>
    <property type="match status" value="1"/>
</dbReference>
<name>A0A168MKT4_ABSGL</name>
<dbReference type="AlphaFoldDB" id="A0A168MKT4"/>
<dbReference type="PANTHER" id="PTHR30613:SF1">
    <property type="entry name" value="DUF1479 DOMAIN PROTEIN (AFU_ORTHOLOGUE AFUA_5G09280)"/>
    <property type="match status" value="1"/>
</dbReference>
<dbReference type="SUPFAM" id="SSF51197">
    <property type="entry name" value="Clavaminate synthase-like"/>
    <property type="match status" value="1"/>
</dbReference>
<dbReference type="InterPro" id="IPR027443">
    <property type="entry name" value="IPNS-like_sf"/>
</dbReference>
<dbReference type="STRING" id="4829.A0A168MKT4"/>
<dbReference type="Pfam" id="PF07350">
    <property type="entry name" value="Gig2-like"/>
    <property type="match status" value="1"/>
</dbReference>
<sequence length="240" mass="26970">MLPSVKAKAKGNISSVFAHLGASKSSLDPRFVTLKQEITPEDPHVLQAAYDRLVASFEQEKQEIQEKGSAVVPEVHIDAIKNNGGRLPDDIAVLVKKRGALVVRGLVDRQVAIEYKNDIKEYIKAHRDRMIGFPEDSPQVWELYWTKAQVAARANENFKIASLALNQLWSAHPDVAVDLTKQLTYCDRLRIREAGDSNFALAEHVDGGSLERWEDPEYRKCYEKILKGCWEASTFLNPAA</sequence>
<dbReference type="EMBL" id="LT552303">
    <property type="protein sequence ID" value="SAL98726.1"/>
    <property type="molecule type" value="Genomic_DNA"/>
</dbReference>
<accession>A0A168MKT4</accession>
<dbReference type="Gene3D" id="2.60.120.330">
    <property type="entry name" value="B-lactam Antibiotic, Isopenicillin N Synthase, Chain"/>
    <property type="match status" value="1"/>
</dbReference>
<dbReference type="OrthoDB" id="8249012at2759"/>
<evidence type="ECO:0000313" key="2">
    <source>
        <dbReference type="Proteomes" id="UP000078561"/>
    </source>
</evidence>
<dbReference type="OMA" id="GCWEAST"/>